<dbReference type="RefSeq" id="WP_061214581.1">
    <property type="nucleotide sequence ID" value="NZ_DCDX01000117.1"/>
</dbReference>
<dbReference type="GO" id="GO:0016151">
    <property type="term" value="F:nickel cation binding"/>
    <property type="evidence" value="ECO:0007669"/>
    <property type="project" value="InterPro"/>
</dbReference>
<dbReference type="Proteomes" id="UP000263273">
    <property type="component" value="Unassembled WGS sequence"/>
</dbReference>
<comment type="caution">
    <text evidence="2">The sequence shown here is derived from an EMBL/GenBank/DDBJ whole genome shotgun (WGS) entry which is preliminary data.</text>
</comment>
<dbReference type="PANTHER" id="PTHR30134">
    <property type="entry name" value="HYDROGENASE PROTEIN ASSEMBLY PROTEIN, NICKEL CHAPERONE"/>
    <property type="match status" value="1"/>
</dbReference>
<name>A0A354Z0I4_9FIRM</name>
<dbReference type="STRING" id="378794.GCA_001570625_02145"/>
<dbReference type="GO" id="GO:0003924">
    <property type="term" value="F:GTPase activity"/>
    <property type="evidence" value="ECO:0007669"/>
    <property type="project" value="InterPro"/>
</dbReference>
<reference evidence="2 3" key="1">
    <citation type="journal article" date="2018" name="Nat. Biotechnol.">
        <title>A standardized bacterial taxonomy based on genome phylogeny substantially revises the tree of life.</title>
        <authorList>
            <person name="Parks D.H."/>
            <person name="Chuvochina M."/>
            <person name="Waite D.W."/>
            <person name="Rinke C."/>
            <person name="Skarshewski A."/>
            <person name="Chaumeil P.A."/>
            <person name="Hugenholtz P."/>
        </authorList>
    </citation>
    <scope>NUCLEOTIDE SEQUENCE [LARGE SCALE GENOMIC DNA]</scope>
    <source>
        <strain evidence="2">UBA10948</strain>
    </source>
</reference>
<dbReference type="AlphaFoldDB" id="A0A354Z0I4"/>
<dbReference type="InterPro" id="IPR027417">
    <property type="entry name" value="P-loop_NTPase"/>
</dbReference>
<dbReference type="InterPro" id="IPR004392">
    <property type="entry name" value="Hyd_mat_HypB"/>
</dbReference>
<dbReference type="InterPro" id="IPR003495">
    <property type="entry name" value="CobW/HypB/UreG_nucleotide-bd"/>
</dbReference>
<dbReference type="GO" id="GO:0008270">
    <property type="term" value="F:zinc ion binding"/>
    <property type="evidence" value="ECO:0007669"/>
    <property type="project" value="TreeGrafter"/>
</dbReference>
<evidence type="ECO:0000313" key="3">
    <source>
        <dbReference type="Proteomes" id="UP000263273"/>
    </source>
</evidence>
<proteinExistence type="predicted"/>
<evidence type="ECO:0000313" key="2">
    <source>
        <dbReference type="EMBL" id="HBK54476.1"/>
    </source>
</evidence>
<accession>A0A354Z0I4</accession>
<gene>
    <name evidence="2" type="ORF">DDZ44_11120</name>
</gene>
<dbReference type="Gene3D" id="3.40.50.300">
    <property type="entry name" value="P-loop containing nucleotide triphosphate hydrolases"/>
    <property type="match status" value="1"/>
</dbReference>
<dbReference type="SUPFAM" id="SSF52540">
    <property type="entry name" value="P-loop containing nucleoside triphosphate hydrolases"/>
    <property type="match status" value="1"/>
</dbReference>
<organism evidence="2 3">
    <name type="scientific">Syntrophomonas wolfei</name>
    <dbReference type="NCBI Taxonomy" id="863"/>
    <lineage>
        <taxon>Bacteria</taxon>
        <taxon>Bacillati</taxon>
        <taxon>Bacillota</taxon>
        <taxon>Clostridia</taxon>
        <taxon>Eubacteriales</taxon>
        <taxon>Syntrophomonadaceae</taxon>
        <taxon>Syntrophomonas</taxon>
    </lineage>
</organism>
<dbReference type="Pfam" id="PF02492">
    <property type="entry name" value="cobW"/>
    <property type="match status" value="1"/>
</dbReference>
<feature type="domain" description="CobW/HypB/UreG nucleotide-binding" evidence="1">
    <location>
        <begin position="4"/>
        <end position="164"/>
    </location>
</feature>
<sequence length="244" mass="26312">MRFIIVSGPPSAGKTAVMIHTIRHLLKDGIKVAACKIDCLKTSDDDNYRALGIPVAVGLSEYLCPDHFFAANLEEIYAWGSYHGAEILILETAGLCHRCAPAVQGCQSICVIDNLSGIDTPQKVGPMLSTADVVLISKGDVVSQAEREVFRQRVEMANPDAAVLSVNGLNGQGSLKLKKIIMESASVNRIEGQELRCSMPAAICSYCTGETMIGSSYQMGNVKKVDFGKFEKMRSKEPLPSSDV</sequence>
<dbReference type="GO" id="GO:0051604">
    <property type="term" value="P:protein maturation"/>
    <property type="evidence" value="ECO:0007669"/>
    <property type="project" value="InterPro"/>
</dbReference>
<evidence type="ECO:0000259" key="1">
    <source>
        <dbReference type="Pfam" id="PF02492"/>
    </source>
</evidence>
<dbReference type="PANTHER" id="PTHR30134:SF1">
    <property type="entry name" value="COBW_HYPB_UREG NUCLEOTIDE-BINDING DOMAIN-CONTAINING PROTEIN"/>
    <property type="match status" value="1"/>
</dbReference>
<protein>
    <recommendedName>
        <fullName evidence="1">CobW/HypB/UreG nucleotide-binding domain-containing protein</fullName>
    </recommendedName>
</protein>
<dbReference type="EMBL" id="DNZF01000241">
    <property type="protein sequence ID" value="HBK54476.1"/>
    <property type="molecule type" value="Genomic_DNA"/>
</dbReference>